<dbReference type="Proteomes" id="UP001163823">
    <property type="component" value="Chromosome 3"/>
</dbReference>
<accession>A0AAD7VGE2</accession>
<evidence type="ECO:0000313" key="1">
    <source>
        <dbReference type="EMBL" id="KAJ7974634.1"/>
    </source>
</evidence>
<evidence type="ECO:0000313" key="2">
    <source>
        <dbReference type="Proteomes" id="UP001163823"/>
    </source>
</evidence>
<organism evidence="1 2">
    <name type="scientific">Quillaja saponaria</name>
    <name type="common">Soap bark tree</name>
    <dbReference type="NCBI Taxonomy" id="32244"/>
    <lineage>
        <taxon>Eukaryota</taxon>
        <taxon>Viridiplantae</taxon>
        <taxon>Streptophyta</taxon>
        <taxon>Embryophyta</taxon>
        <taxon>Tracheophyta</taxon>
        <taxon>Spermatophyta</taxon>
        <taxon>Magnoliopsida</taxon>
        <taxon>eudicotyledons</taxon>
        <taxon>Gunneridae</taxon>
        <taxon>Pentapetalae</taxon>
        <taxon>rosids</taxon>
        <taxon>fabids</taxon>
        <taxon>Fabales</taxon>
        <taxon>Quillajaceae</taxon>
        <taxon>Quillaja</taxon>
    </lineage>
</organism>
<name>A0AAD7VGE2_QUISA</name>
<comment type="caution">
    <text evidence="1">The sequence shown here is derived from an EMBL/GenBank/DDBJ whole genome shotgun (WGS) entry which is preliminary data.</text>
</comment>
<proteinExistence type="predicted"/>
<sequence length="79" mass="8669">MPIAYVLYLPVNSSLNSGSTASSIPGDMQQIPPVVVHQRVHSTSLPRFYFSSTIFTHCNIRAAKTNICALRTPAVFSYP</sequence>
<protein>
    <submittedName>
        <fullName evidence="1">Uncharacterized protein</fullName>
    </submittedName>
</protein>
<gene>
    <name evidence="1" type="ORF">O6P43_004676</name>
</gene>
<dbReference type="EMBL" id="JARAOO010000003">
    <property type="protein sequence ID" value="KAJ7974634.1"/>
    <property type="molecule type" value="Genomic_DNA"/>
</dbReference>
<reference evidence="1" key="1">
    <citation type="journal article" date="2023" name="Science">
        <title>Elucidation of the pathway for biosynthesis of saponin adjuvants from the soapbark tree.</title>
        <authorList>
            <person name="Reed J."/>
            <person name="Orme A."/>
            <person name="El-Demerdash A."/>
            <person name="Owen C."/>
            <person name="Martin L.B.B."/>
            <person name="Misra R.C."/>
            <person name="Kikuchi S."/>
            <person name="Rejzek M."/>
            <person name="Martin A.C."/>
            <person name="Harkess A."/>
            <person name="Leebens-Mack J."/>
            <person name="Louveau T."/>
            <person name="Stephenson M.J."/>
            <person name="Osbourn A."/>
        </authorList>
    </citation>
    <scope>NUCLEOTIDE SEQUENCE</scope>
    <source>
        <strain evidence="1">S10</strain>
    </source>
</reference>
<keyword evidence="2" id="KW-1185">Reference proteome</keyword>
<dbReference type="KEGG" id="qsa:O6P43_004676"/>
<dbReference type="AlphaFoldDB" id="A0AAD7VGE2"/>